<evidence type="ECO:0000256" key="6">
    <source>
        <dbReference type="SAM" id="Phobius"/>
    </source>
</evidence>
<feature type="transmembrane region" description="Helical" evidence="6">
    <location>
        <begin position="43"/>
        <end position="65"/>
    </location>
</feature>
<keyword evidence="3 6" id="KW-0812">Transmembrane</keyword>
<organism evidence="7 8">
    <name type="scientific">Polaribacter marinaquae</name>
    <dbReference type="NCBI Taxonomy" id="1642819"/>
    <lineage>
        <taxon>Bacteria</taxon>
        <taxon>Pseudomonadati</taxon>
        <taxon>Bacteroidota</taxon>
        <taxon>Flavobacteriia</taxon>
        <taxon>Flavobacteriales</taxon>
        <taxon>Flavobacteriaceae</taxon>
    </lineage>
</organism>
<name>A0ABZ2TPB8_9FLAO</name>
<dbReference type="EMBL" id="CP150496">
    <property type="protein sequence ID" value="WYW54663.1"/>
    <property type="molecule type" value="Genomic_DNA"/>
</dbReference>
<comment type="subcellular location">
    <subcellularLocation>
        <location evidence="1">Cell membrane</location>
        <topology evidence="1">Multi-pass membrane protein</topology>
    </subcellularLocation>
</comment>
<keyword evidence="2" id="KW-1003">Cell membrane</keyword>
<evidence type="ECO:0000256" key="5">
    <source>
        <dbReference type="ARBA" id="ARBA00023136"/>
    </source>
</evidence>
<feature type="transmembrane region" description="Helical" evidence="6">
    <location>
        <begin position="187"/>
        <end position="205"/>
    </location>
</feature>
<feature type="transmembrane region" description="Helical" evidence="6">
    <location>
        <begin position="6"/>
        <end position="31"/>
    </location>
</feature>
<gene>
    <name evidence="7" type="ORF">WG950_08990</name>
</gene>
<feature type="transmembrane region" description="Helical" evidence="6">
    <location>
        <begin position="112"/>
        <end position="138"/>
    </location>
</feature>
<evidence type="ECO:0000256" key="1">
    <source>
        <dbReference type="ARBA" id="ARBA00004651"/>
    </source>
</evidence>
<proteinExistence type="predicted"/>
<feature type="transmembrane region" description="Helical" evidence="6">
    <location>
        <begin position="150"/>
        <end position="167"/>
    </location>
</feature>
<keyword evidence="4 6" id="KW-1133">Transmembrane helix</keyword>
<feature type="transmembrane region" description="Helical" evidence="6">
    <location>
        <begin position="71"/>
        <end position="91"/>
    </location>
</feature>
<dbReference type="RefSeq" id="WP_340931785.1">
    <property type="nucleotide sequence ID" value="NZ_CP150496.1"/>
</dbReference>
<dbReference type="Proteomes" id="UP001491088">
    <property type="component" value="Chromosome"/>
</dbReference>
<accession>A0ABZ2TPB8</accession>
<evidence type="ECO:0000256" key="4">
    <source>
        <dbReference type="ARBA" id="ARBA00022989"/>
    </source>
</evidence>
<dbReference type="Pfam" id="PF01810">
    <property type="entry name" value="LysE"/>
    <property type="match status" value="1"/>
</dbReference>
<protein>
    <submittedName>
        <fullName evidence="7">LysE family transporter</fullName>
    </submittedName>
</protein>
<evidence type="ECO:0000256" key="3">
    <source>
        <dbReference type="ARBA" id="ARBA00022692"/>
    </source>
</evidence>
<evidence type="ECO:0000256" key="2">
    <source>
        <dbReference type="ARBA" id="ARBA00022475"/>
    </source>
</evidence>
<keyword evidence="5 6" id="KW-0472">Membrane</keyword>
<evidence type="ECO:0000313" key="7">
    <source>
        <dbReference type="EMBL" id="WYW54663.1"/>
    </source>
</evidence>
<evidence type="ECO:0000313" key="8">
    <source>
        <dbReference type="Proteomes" id="UP001491088"/>
    </source>
</evidence>
<dbReference type="InterPro" id="IPR001123">
    <property type="entry name" value="LeuE-type"/>
</dbReference>
<sequence length="206" mass="23309">MKLLFLFFFGFLFSFAGSITPSLLNMTALKVSLTNGKKAAYKYAFAVAVIVIPQIIIAVTLTKFLADNPSILATLEKIATVIFIFLSYYYYKESQKSKIKIAKMKTKKENPFLTGIILSILNMFSIPFYCGVIILLNAYDMYNYSTLDTFIFTISSVLGTFYILFVYGKFAQFIQQKTGKLTKDINLILSILTGFVALFSIVKLFF</sequence>
<reference evidence="7 8" key="1">
    <citation type="submission" date="2024-03" db="EMBL/GenBank/DDBJ databases">
        <authorList>
            <person name="Cao K."/>
        </authorList>
    </citation>
    <scope>NUCLEOTIDE SEQUENCE [LARGE SCALE GENOMIC DNA]</scope>
    <source>
        <strain evidence="7 8">MCCC 1K00696</strain>
    </source>
</reference>
<keyword evidence="8" id="KW-1185">Reference proteome</keyword>